<keyword evidence="2" id="KW-1133">Transmembrane helix</keyword>
<dbReference type="Proteomes" id="UP001597260">
    <property type="component" value="Unassembled WGS sequence"/>
</dbReference>
<reference evidence="4" key="1">
    <citation type="journal article" date="2019" name="Int. J. Syst. Evol. Microbiol.">
        <title>The Global Catalogue of Microorganisms (GCM) 10K type strain sequencing project: providing services to taxonomists for standard genome sequencing and annotation.</title>
        <authorList>
            <consortium name="The Broad Institute Genomics Platform"/>
            <consortium name="The Broad Institute Genome Sequencing Center for Infectious Disease"/>
            <person name="Wu L."/>
            <person name="Ma J."/>
        </authorList>
    </citation>
    <scope>NUCLEOTIDE SEQUENCE [LARGE SCALE GENOMIC DNA]</scope>
    <source>
        <strain evidence="4">JCM 31037</strain>
    </source>
</reference>
<feature type="region of interest" description="Disordered" evidence="1">
    <location>
        <begin position="46"/>
        <end position="78"/>
    </location>
</feature>
<keyword evidence="4" id="KW-1185">Reference proteome</keyword>
<keyword evidence="2" id="KW-0812">Transmembrane</keyword>
<comment type="caution">
    <text evidence="3">The sequence shown here is derived from an EMBL/GenBank/DDBJ whole genome shotgun (WGS) entry which is preliminary data.</text>
</comment>
<gene>
    <name evidence="3" type="ORF">ACFQ4H_16525</name>
</gene>
<name>A0ABW3YE24_9ACTN</name>
<accession>A0ABW3YE24</accession>
<keyword evidence="2" id="KW-0472">Membrane</keyword>
<sequence>MADERGQAAPGAGQSFSHRQFWLTSGLVTILGALIGVVGTLLAAGGGGGDTSPPPATAGSRSSGTSTDASRQAPPQAQDGYLVRYEDVQLTLPRPDGTCLDNAVTFVSSRPTVQTGKIAAASTGSYDLVYSNCLGANEYWLIVPEYDRSFARVEGKPPAAECADAANLQQGAPRRMLAQSIEPGSTYCMTTASNGLVRFTIVSVDSSQNLVIVATAWTQK</sequence>
<evidence type="ECO:0000313" key="3">
    <source>
        <dbReference type="EMBL" id="MFD1322704.1"/>
    </source>
</evidence>
<dbReference type="EMBL" id="JBHTMP010000023">
    <property type="protein sequence ID" value="MFD1322704.1"/>
    <property type="molecule type" value="Genomic_DNA"/>
</dbReference>
<evidence type="ECO:0000313" key="4">
    <source>
        <dbReference type="Proteomes" id="UP001597260"/>
    </source>
</evidence>
<proteinExistence type="predicted"/>
<dbReference type="RefSeq" id="WP_377571858.1">
    <property type="nucleotide sequence ID" value="NZ_JBHTMP010000023.1"/>
</dbReference>
<feature type="transmembrane region" description="Helical" evidence="2">
    <location>
        <begin position="21"/>
        <end position="44"/>
    </location>
</feature>
<feature type="compositionally biased region" description="Low complexity" evidence="1">
    <location>
        <begin position="57"/>
        <end position="71"/>
    </location>
</feature>
<evidence type="ECO:0008006" key="5">
    <source>
        <dbReference type="Google" id="ProtNLM"/>
    </source>
</evidence>
<evidence type="ECO:0000256" key="2">
    <source>
        <dbReference type="SAM" id="Phobius"/>
    </source>
</evidence>
<organism evidence="3 4">
    <name type="scientific">Micromonospora sonneratiae</name>
    <dbReference type="NCBI Taxonomy" id="1184706"/>
    <lineage>
        <taxon>Bacteria</taxon>
        <taxon>Bacillati</taxon>
        <taxon>Actinomycetota</taxon>
        <taxon>Actinomycetes</taxon>
        <taxon>Micromonosporales</taxon>
        <taxon>Micromonosporaceae</taxon>
        <taxon>Micromonospora</taxon>
    </lineage>
</organism>
<protein>
    <recommendedName>
        <fullName evidence="5">Serine/threonine protein kinase</fullName>
    </recommendedName>
</protein>
<evidence type="ECO:0000256" key="1">
    <source>
        <dbReference type="SAM" id="MobiDB-lite"/>
    </source>
</evidence>